<reference evidence="1" key="1">
    <citation type="submission" date="2018-02" db="EMBL/GenBank/DDBJ databases">
        <title>The genomes of Aspergillus section Nigri reveals drivers in fungal speciation.</title>
        <authorList>
            <consortium name="DOE Joint Genome Institute"/>
            <person name="Vesth T.C."/>
            <person name="Nybo J."/>
            <person name="Theobald S."/>
            <person name="Brandl J."/>
            <person name="Frisvad J.C."/>
            <person name="Nielsen K.F."/>
            <person name="Lyhne E.K."/>
            <person name="Kogle M.E."/>
            <person name="Kuo A."/>
            <person name="Riley R."/>
            <person name="Clum A."/>
            <person name="Nolan M."/>
            <person name="Lipzen A."/>
            <person name="Salamov A."/>
            <person name="Henrissat B."/>
            <person name="Wiebenga A."/>
            <person name="De vries R.P."/>
            <person name="Grigoriev I.V."/>
            <person name="Mortensen U.H."/>
            <person name="Andersen M.R."/>
            <person name="Baker S.E."/>
        </authorList>
    </citation>
    <scope>NUCLEOTIDE SEQUENCE</scope>
    <source>
        <strain evidence="1">CBS 121060</strain>
    </source>
</reference>
<gene>
    <name evidence="1" type="ORF">BO66DRAFT_455409</name>
</gene>
<sequence>MGLSAETIIALVALLVACVPGLWFMIKHNASIRRWWNNTQVIGDSILPHPSHTSRTTSFYNLGSSRRSTHGQTILPFFNPFDPILYRSSPSRAGPTPQQSEMTFIFYRAIVDMVPDREQPYAGV</sequence>
<dbReference type="EMBL" id="KZ824967">
    <property type="protein sequence ID" value="RAH68321.1"/>
    <property type="molecule type" value="Genomic_DNA"/>
</dbReference>
<dbReference type="Proteomes" id="UP000249661">
    <property type="component" value="Unassembled WGS sequence"/>
</dbReference>
<name>A0ACD1H3X9_9EURO</name>
<proteinExistence type="predicted"/>
<evidence type="ECO:0000313" key="2">
    <source>
        <dbReference type="Proteomes" id="UP000249661"/>
    </source>
</evidence>
<keyword evidence="2" id="KW-1185">Reference proteome</keyword>
<organism evidence="1 2">
    <name type="scientific">Aspergillus aculeatinus CBS 121060</name>
    <dbReference type="NCBI Taxonomy" id="1448322"/>
    <lineage>
        <taxon>Eukaryota</taxon>
        <taxon>Fungi</taxon>
        <taxon>Dikarya</taxon>
        <taxon>Ascomycota</taxon>
        <taxon>Pezizomycotina</taxon>
        <taxon>Eurotiomycetes</taxon>
        <taxon>Eurotiomycetidae</taxon>
        <taxon>Eurotiales</taxon>
        <taxon>Aspergillaceae</taxon>
        <taxon>Aspergillus</taxon>
        <taxon>Aspergillus subgen. Circumdati</taxon>
    </lineage>
</organism>
<evidence type="ECO:0000313" key="1">
    <source>
        <dbReference type="EMBL" id="RAH68321.1"/>
    </source>
</evidence>
<accession>A0ACD1H3X9</accession>
<protein>
    <submittedName>
        <fullName evidence="1">Uncharacterized protein</fullName>
    </submittedName>
</protein>